<gene>
    <name evidence="1" type="ORF">SAMN02745218_00683</name>
</gene>
<dbReference type="InterPro" id="IPR013367">
    <property type="entry name" value="Flagellar_put"/>
</dbReference>
<organism evidence="1 2">
    <name type="scientific">Desulfofundulus australicus DSM 11792</name>
    <dbReference type="NCBI Taxonomy" id="1121425"/>
    <lineage>
        <taxon>Bacteria</taxon>
        <taxon>Bacillati</taxon>
        <taxon>Bacillota</taxon>
        <taxon>Clostridia</taxon>
        <taxon>Eubacteriales</taxon>
        <taxon>Peptococcaceae</taxon>
        <taxon>Desulfofundulus</taxon>
    </lineage>
</organism>
<dbReference type="EMBL" id="FQUW01000008">
    <property type="protein sequence ID" value="SHE69500.1"/>
    <property type="molecule type" value="Genomic_DNA"/>
</dbReference>
<keyword evidence="1" id="KW-0966">Cell projection</keyword>
<keyword evidence="2" id="KW-1185">Reference proteome</keyword>
<accession>A0A1M4VKU4</accession>
<keyword evidence="1" id="KW-0969">Cilium</keyword>
<dbReference type="NCBIfam" id="TIGR02530">
    <property type="entry name" value="flg_new"/>
    <property type="match status" value="1"/>
</dbReference>
<reference evidence="2" key="1">
    <citation type="submission" date="2016-11" db="EMBL/GenBank/DDBJ databases">
        <authorList>
            <person name="Varghese N."/>
            <person name="Submissions S."/>
        </authorList>
    </citation>
    <scope>NUCLEOTIDE SEQUENCE [LARGE SCALE GENOMIC DNA]</scope>
    <source>
        <strain evidence="2">DSM 11792</strain>
    </source>
</reference>
<dbReference type="OrthoDB" id="165650at2"/>
<name>A0A1M4VKU4_9FIRM</name>
<proteinExistence type="predicted"/>
<dbReference type="AlphaFoldDB" id="A0A1M4VKU4"/>
<evidence type="ECO:0000313" key="1">
    <source>
        <dbReference type="EMBL" id="SHE69500.1"/>
    </source>
</evidence>
<evidence type="ECO:0000313" key="2">
    <source>
        <dbReference type="Proteomes" id="UP000184196"/>
    </source>
</evidence>
<dbReference type="RefSeq" id="WP_073163222.1">
    <property type="nucleotide sequence ID" value="NZ_FQUW01000008.1"/>
</dbReference>
<protein>
    <submittedName>
        <fullName evidence="1">Flagellar operon protein</fullName>
    </submittedName>
</protein>
<dbReference type="Proteomes" id="UP000184196">
    <property type="component" value="Unassembled WGS sequence"/>
</dbReference>
<keyword evidence="1" id="KW-0282">Flagellum</keyword>
<dbReference type="Pfam" id="PF12611">
    <property type="entry name" value="Flagellar_put"/>
    <property type="match status" value="1"/>
</dbReference>
<sequence>MNIRMQGILPEPLVLPVSREGRPERQDGASRSGSFKEVLRREMGAVPLKLSAHAEKRLRERNITLKEADMEKISRAVSLAAGKGVRNSLVIYHDLALVTSVENRTVVTALDRRSGAGRVFTNIDGAIIVE</sequence>